<reference evidence="2" key="1">
    <citation type="submission" date="2020-05" db="EMBL/GenBank/DDBJ databases">
        <title>Frigoriglobus tundricola gen. nov., sp. nov., a psychrotolerant cellulolytic planctomycete of the family Gemmataceae with two divergent copies of 16S rRNA gene.</title>
        <authorList>
            <person name="Kulichevskaya I.S."/>
            <person name="Ivanova A.A."/>
            <person name="Naumoff D.G."/>
            <person name="Beletsky A.V."/>
            <person name="Rijpstra W.I.C."/>
            <person name="Sinninghe Damste J.S."/>
            <person name="Mardanov A.V."/>
            <person name="Ravin N.V."/>
            <person name="Dedysh S.N."/>
        </authorList>
    </citation>
    <scope>NUCLEOTIDE SEQUENCE [LARGE SCALE GENOMIC DNA]</scope>
    <source>
        <strain evidence="2">PL17</strain>
    </source>
</reference>
<sequence>MGGGLLGGLVGGRVAGERDAAKDEKEGKGGVRGQLEAGADGVSQALRFAGDVVQNYGERFQKVAQGDAVGALNKAVEGAAHVVEQIPVVGKPLAEGMTLARKALQAFKDTVDAFATRGREISGYNGALAASVARQDVTRTLTDIREAQMLGDKYAKLIDGQTRFEETLKAGLLPLKEFVLDVLTKWMDVILEYMIKGLELLNKLNPFGDILGDMAASARETRDLLRGDGDPRFGSGSSLVDAWLRAPLGTRPAPGERLPPDVGGLGVPLFAPGR</sequence>
<dbReference type="EMBL" id="CP053452">
    <property type="protein sequence ID" value="QJW93106.1"/>
    <property type="molecule type" value="Genomic_DNA"/>
</dbReference>
<evidence type="ECO:0000313" key="1">
    <source>
        <dbReference type="EMBL" id="QJW93106.1"/>
    </source>
</evidence>
<keyword evidence="2" id="KW-1185">Reference proteome</keyword>
<dbReference type="Proteomes" id="UP000503447">
    <property type="component" value="Chromosome"/>
</dbReference>
<proteinExistence type="predicted"/>
<protein>
    <submittedName>
        <fullName evidence="1">Uncharacterized protein</fullName>
    </submittedName>
</protein>
<organism evidence="1 2">
    <name type="scientific">Frigoriglobus tundricola</name>
    <dbReference type="NCBI Taxonomy" id="2774151"/>
    <lineage>
        <taxon>Bacteria</taxon>
        <taxon>Pseudomonadati</taxon>
        <taxon>Planctomycetota</taxon>
        <taxon>Planctomycetia</taxon>
        <taxon>Gemmatales</taxon>
        <taxon>Gemmataceae</taxon>
        <taxon>Frigoriglobus</taxon>
    </lineage>
</organism>
<accession>A0A6M5YIL0</accession>
<evidence type="ECO:0000313" key="2">
    <source>
        <dbReference type="Proteomes" id="UP000503447"/>
    </source>
</evidence>
<dbReference type="AlphaFoldDB" id="A0A6M5YIL0"/>
<name>A0A6M5YIL0_9BACT</name>
<dbReference type="KEGG" id="ftj:FTUN_0609"/>
<gene>
    <name evidence="1" type="ORF">FTUN_0609</name>
</gene>